<evidence type="ECO:0000313" key="1">
    <source>
        <dbReference type="EMBL" id="KAK3045378.1"/>
    </source>
</evidence>
<reference evidence="1" key="1">
    <citation type="submission" date="2024-09" db="EMBL/GenBank/DDBJ databases">
        <title>Black Yeasts Isolated from many extreme environments.</title>
        <authorList>
            <person name="Coleine C."/>
            <person name="Stajich J.E."/>
            <person name="Selbmann L."/>
        </authorList>
    </citation>
    <scope>NUCLEOTIDE SEQUENCE</scope>
    <source>
        <strain evidence="1">CCFEE 5737</strain>
    </source>
</reference>
<dbReference type="Proteomes" id="UP001186974">
    <property type="component" value="Unassembled WGS sequence"/>
</dbReference>
<dbReference type="EMBL" id="JAWDJW010010706">
    <property type="protein sequence ID" value="KAK3045378.1"/>
    <property type="molecule type" value="Genomic_DNA"/>
</dbReference>
<proteinExistence type="predicted"/>
<keyword evidence="2" id="KW-1185">Reference proteome</keyword>
<protein>
    <submittedName>
        <fullName evidence="1">DNA-directed RNA polymerase II subunit rpb1</fullName>
    </submittedName>
</protein>
<sequence>SNPPEDDENQDASDLKKKKGGHGGCGNIQPEIRKEGLKLMATYKLPKNDEEEDGRQPEKQPITPQMALDVFRLIADDAMTQIGLNATYARPEWMVLTVLPVPPPPVRPSVSVDGTGQGMRGEDDLTYKLGDIIRANGNVRSCQQEGSPQHIVTEFESLLQYHVATYMDNNIAGQPQALQKSGRPLKTIRSRLKGKEGRLRGNLMGKRVDFSARTVITGDPNLSLDEVGVPRSIARTLTYPETVTPYNIAKLQGLVRNGPNTHPGAKYVIREDGNRIDLRHHKAAGGITLSYGMKVERHIVDGDYIIFNRQPSLHKESMMGHRVKVMPYSTFRLNLSVTSPYNADFDGDEMNLHVPQSEETRAEIRELCMVPKNIVSPQRNSPLMGIVQDTLCGVYKLTRRDVFLAKEQVMNILMWVPDWDGTVPMPAILKPKPL</sequence>
<organism evidence="1 2">
    <name type="scientific">Coniosporium uncinatum</name>
    <dbReference type="NCBI Taxonomy" id="93489"/>
    <lineage>
        <taxon>Eukaryota</taxon>
        <taxon>Fungi</taxon>
        <taxon>Dikarya</taxon>
        <taxon>Ascomycota</taxon>
        <taxon>Pezizomycotina</taxon>
        <taxon>Dothideomycetes</taxon>
        <taxon>Dothideomycetes incertae sedis</taxon>
        <taxon>Coniosporium</taxon>
    </lineage>
</organism>
<gene>
    <name evidence="1" type="primary">RPB1_2</name>
    <name evidence="1" type="ORF">LTS18_013924</name>
</gene>
<accession>A0ACC3CVN0</accession>
<keyword evidence="1" id="KW-0804">Transcription</keyword>
<evidence type="ECO:0000313" key="2">
    <source>
        <dbReference type="Proteomes" id="UP001186974"/>
    </source>
</evidence>
<feature type="non-terminal residue" evidence="1">
    <location>
        <position position="1"/>
    </location>
</feature>
<feature type="non-terminal residue" evidence="1">
    <location>
        <position position="434"/>
    </location>
</feature>
<name>A0ACC3CVN0_9PEZI</name>
<comment type="caution">
    <text evidence="1">The sequence shown here is derived from an EMBL/GenBank/DDBJ whole genome shotgun (WGS) entry which is preliminary data.</text>
</comment>
<keyword evidence="1" id="KW-0240">DNA-directed RNA polymerase</keyword>